<feature type="transmembrane region" description="Helical" evidence="2">
    <location>
        <begin position="145"/>
        <end position="164"/>
    </location>
</feature>
<evidence type="ECO:0000313" key="4">
    <source>
        <dbReference type="Proteomes" id="UP001164746"/>
    </source>
</evidence>
<reference evidence="3" key="1">
    <citation type="submission" date="2022-11" db="EMBL/GenBank/DDBJ databases">
        <title>Centuries of genome instability and evolution in soft-shell clam transmissible cancer (bioRxiv).</title>
        <authorList>
            <person name="Hart S.F.M."/>
            <person name="Yonemitsu M.A."/>
            <person name="Giersch R.M."/>
            <person name="Beal B.F."/>
            <person name="Arriagada G."/>
            <person name="Davis B.W."/>
            <person name="Ostrander E.A."/>
            <person name="Goff S.P."/>
            <person name="Metzger M.J."/>
        </authorList>
    </citation>
    <scope>NUCLEOTIDE SEQUENCE</scope>
    <source>
        <strain evidence="3">MELC-2E11</strain>
        <tissue evidence="3">Siphon/mantle</tissue>
    </source>
</reference>
<evidence type="ECO:0000256" key="1">
    <source>
        <dbReference type="SAM" id="MobiDB-lite"/>
    </source>
</evidence>
<gene>
    <name evidence="3" type="ORF">MAR_020813</name>
</gene>
<name>A0ABY7E8B7_MYAAR</name>
<feature type="compositionally biased region" description="Pro residues" evidence="1">
    <location>
        <begin position="269"/>
        <end position="281"/>
    </location>
</feature>
<sequence>MACLFRQSAHAYRMDGQISIFYFNNQTFVIKLKYCIKRQEISIKVFKVLDITMTSEDDGRAAALLRYMILAGLMGFLSVGLLSIGIIAVVKYPEGGFGPPYFVGCFFVGILGMIHAAVCTFIAFKGGEFAKDDIKKREIGCAITGQYILSMFLFMGCFIGTILAGTGGMNTDTYGFDDEGTGYEDKVKLLAGTVSSTNTAYGGSGMDGVGANVNTQNIQEQNGMLQEQLRLQQELINTQQRAQGPQFGVYPPPPANYPSGGTYPASDPAYPPGPPPSYGNI</sequence>
<protein>
    <submittedName>
        <fullName evidence="3">Uncharacterized protein</fullName>
    </submittedName>
</protein>
<keyword evidence="2" id="KW-0472">Membrane</keyword>
<keyword evidence="2" id="KW-0812">Transmembrane</keyword>
<accession>A0ABY7E8B7</accession>
<evidence type="ECO:0000256" key="2">
    <source>
        <dbReference type="SAM" id="Phobius"/>
    </source>
</evidence>
<keyword evidence="2" id="KW-1133">Transmembrane helix</keyword>
<feature type="region of interest" description="Disordered" evidence="1">
    <location>
        <begin position="243"/>
        <end position="281"/>
    </location>
</feature>
<dbReference type="EMBL" id="CP111016">
    <property type="protein sequence ID" value="WAR05444.1"/>
    <property type="molecule type" value="Genomic_DNA"/>
</dbReference>
<proteinExistence type="predicted"/>
<organism evidence="3 4">
    <name type="scientific">Mya arenaria</name>
    <name type="common">Soft-shell clam</name>
    <dbReference type="NCBI Taxonomy" id="6604"/>
    <lineage>
        <taxon>Eukaryota</taxon>
        <taxon>Metazoa</taxon>
        <taxon>Spiralia</taxon>
        <taxon>Lophotrochozoa</taxon>
        <taxon>Mollusca</taxon>
        <taxon>Bivalvia</taxon>
        <taxon>Autobranchia</taxon>
        <taxon>Heteroconchia</taxon>
        <taxon>Euheterodonta</taxon>
        <taxon>Imparidentia</taxon>
        <taxon>Neoheterodontei</taxon>
        <taxon>Myida</taxon>
        <taxon>Myoidea</taxon>
        <taxon>Myidae</taxon>
        <taxon>Mya</taxon>
    </lineage>
</organism>
<keyword evidence="4" id="KW-1185">Reference proteome</keyword>
<feature type="transmembrane region" description="Helical" evidence="2">
    <location>
        <begin position="101"/>
        <end position="124"/>
    </location>
</feature>
<evidence type="ECO:0000313" key="3">
    <source>
        <dbReference type="EMBL" id="WAR05444.1"/>
    </source>
</evidence>
<feature type="transmembrane region" description="Helical" evidence="2">
    <location>
        <begin position="67"/>
        <end position="89"/>
    </location>
</feature>
<dbReference type="Proteomes" id="UP001164746">
    <property type="component" value="Chromosome 5"/>
</dbReference>